<dbReference type="SMART" id="SM00257">
    <property type="entry name" value="LysM"/>
    <property type="match status" value="1"/>
</dbReference>
<dbReference type="FunFam" id="3.40.33.10:FF:000002">
    <property type="entry name" value="Golgi-associated plant pathogenesis-related protein 1"/>
    <property type="match status" value="1"/>
</dbReference>
<dbReference type="Gene3D" id="3.40.33.10">
    <property type="entry name" value="CAP"/>
    <property type="match status" value="1"/>
</dbReference>
<dbReference type="OrthoDB" id="337038at2759"/>
<feature type="signal peptide" evidence="1">
    <location>
        <begin position="1"/>
        <end position="20"/>
    </location>
</feature>
<dbReference type="InterPro" id="IPR014044">
    <property type="entry name" value="CAP_dom"/>
</dbReference>
<dbReference type="InterPro" id="IPR002413">
    <property type="entry name" value="V5_allergen-like"/>
</dbReference>
<dbReference type="Gene3D" id="3.10.350.10">
    <property type="entry name" value="LysM domain"/>
    <property type="match status" value="1"/>
</dbReference>
<comment type="caution">
    <text evidence="4">The sequence shown here is derived from an EMBL/GenBank/DDBJ whole genome shotgun (WGS) entry which is preliminary data.</text>
</comment>
<accession>A0A814JK48</accession>
<dbReference type="SMART" id="SM00198">
    <property type="entry name" value="SCP"/>
    <property type="match status" value="1"/>
</dbReference>
<dbReference type="InterPro" id="IPR018392">
    <property type="entry name" value="LysM"/>
</dbReference>
<feature type="chain" id="PRO_5032395905" evidence="1">
    <location>
        <begin position="21"/>
        <end position="292"/>
    </location>
</feature>
<dbReference type="PRINTS" id="PR00838">
    <property type="entry name" value="V5ALLERGEN"/>
</dbReference>
<dbReference type="InterPro" id="IPR036779">
    <property type="entry name" value="LysM_dom_sf"/>
</dbReference>
<dbReference type="SUPFAM" id="SSF54106">
    <property type="entry name" value="LysM domain"/>
    <property type="match status" value="1"/>
</dbReference>
<dbReference type="InterPro" id="IPR001283">
    <property type="entry name" value="CRISP-related"/>
</dbReference>
<dbReference type="EMBL" id="CAJNOC010004974">
    <property type="protein sequence ID" value="CAF1039124.1"/>
    <property type="molecule type" value="Genomic_DNA"/>
</dbReference>
<evidence type="ECO:0000313" key="4">
    <source>
        <dbReference type="EMBL" id="CAF1039124.1"/>
    </source>
</evidence>
<dbReference type="Pfam" id="PF01476">
    <property type="entry name" value="LysM"/>
    <property type="match status" value="1"/>
</dbReference>
<reference evidence="4" key="1">
    <citation type="submission" date="2021-02" db="EMBL/GenBank/DDBJ databases">
        <authorList>
            <person name="Nowell W R."/>
        </authorList>
    </citation>
    <scope>NUCLEOTIDE SEQUENCE</scope>
    <source>
        <strain evidence="4">Ploen Becks lab</strain>
    </source>
</reference>
<dbReference type="Pfam" id="PF00188">
    <property type="entry name" value="CAP"/>
    <property type="match status" value="1"/>
</dbReference>
<evidence type="ECO:0000313" key="5">
    <source>
        <dbReference type="Proteomes" id="UP000663879"/>
    </source>
</evidence>
<dbReference type="PRINTS" id="PR00837">
    <property type="entry name" value="V5TPXLIKE"/>
</dbReference>
<name>A0A814JK48_9BILA</name>
<evidence type="ECO:0000259" key="2">
    <source>
        <dbReference type="SMART" id="SM00198"/>
    </source>
</evidence>
<feature type="domain" description="SCP" evidence="2">
    <location>
        <begin position="146"/>
        <end position="282"/>
    </location>
</feature>
<dbReference type="Proteomes" id="UP000663879">
    <property type="component" value="Unassembled WGS sequence"/>
</dbReference>
<keyword evidence="5" id="KW-1185">Reference proteome</keyword>
<sequence length="292" mass="32636">MISKFFSILILSLTFYSTRANEACIHLYKAADLIGCSQEPLTKVNSMAITVCKNSYTIQANDTCDLIAEKLGLNEGLFEIKNFLNCNGLEIGQVLCTNFEEAKNELFPLTDLDILISGNSSVPTTEAELAESVIPQFLENVTDNSIDFADGLKQHNFFRSLHKVQELVYNETIALEAQKWAEHLAKLGKLIHNYESPYGENLAQGCGFIDFNVTMATGKWYDEIKNYNFTTGFKISKEGGDIGHFTQVVWKKTSQVGFGKALDEKGCVYIVANYYPPGNLKGRYVKNVLDVE</sequence>
<proteinExistence type="predicted"/>
<keyword evidence="1" id="KW-0732">Signal</keyword>
<dbReference type="InterPro" id="IPR018244">
    <property type="entry name" value="Allrgn_V5/Tpx1_CS"/>
</dbReference>
<dbReference type="InterPro" id="IPR034113">
    <property type="entry name" value="SCP_GAPR1-like"/>
</dbReference>
<dbReference type="AlphaFoldDB" id="A0A814JK48"/>
<evidence type="ECO:0000259" key="3">
    <source>
        <dbReference type="SMART" id="SM00257"/>
    </source>
</evidence>
<dbReference type="GO" id="GO:0005576">
    <property type="term" value="C:extracellular region"/>
    <property type="evidence" value="ECO:0007669"/>
    <property type="project" value="InterPro"/>
</dbReference>
<gene>
    <name evidence="4" type="ORF">OXX778_LOCUS18259</name>
</gene>
<dbReference type="InterPro" id="IPR035940">
    <property type="entry name" value="CAP_sf"/>
</dbReference>
<organism evidence="4 5">
    <name type="scientific">Brachionus calyciflorus</name>
    <dbReference type="NCBI Taxonomy" id="104777"/>
    <lineage>
        <taxon>Eukaryota</taxon>
        <taxon>Metazoa</taxon>
        <taxon>Spiralia</taxon>
        <taxon>Gnathifera</taxon>
        <taxon>Rotifera</taxon>
        <taxon>Eurotatoria</taxon>
        <taxon>Monogononta</taxon>
        <taxon>Pseudotrocha</taxon>
        <taxon>Ploima</taxon>
        <taxon>Brachionidae</taxon>
        <taxon>Brachionus</taxon>
    </lineage>
</organism>
<dbReference type="PANTHER" id="PTHR10334">
    <property type="entry name" value="CYSTEINE-RICH SECRETORY PROTEIN-RELATED"/>
    <property type="match status" value="1"/>
</dbReference>
<protein>
    <submittedName>
        <fullName evidence="4">Uncharacterized protein</fullName>
    </submittedName>
</protein>
<feature type="domain" description="LysM" evidence="3">
    <location>
        <begin position="55"/>
        <end position="98"/>
    </location>
</feature>
<evidence type="ECO:0000256" key="1">
    <source>
        <dbReference type="SAM" id="SignalP"/>
    </source>
</evidence>
<dbReference type="CDD" id="cd05382">
    <property type="entry name" value="CAP_GAPR1-like"/>
    <property type="match status" value="1"/>
</dbReference>
<dbReference type="SUPFAM" id="SSF55797">
    <property type="entry name" value="PR-1-like"/>
    <property type="match status" value="1"/>
</dbReference>
<dbReference type="PROSITE" id="PS01009">
    <property type="entry name" value="CRISP_1"/>
    <property type="match status" value="1"/>
</dbReference>